<feature type="region of interest" description="Disordered" evidence="1">
    <location>
        <begin position="224"/>
        <end position="246"/>
    </location>
</feature>
<dbReference type="Pfam" id="PF09754">
    <property type="entry name" value="PAC2"/>
    <property type="match status" value="1"/>
</dbReference>
<dbReference type="SUPFAM" id="SSF159659">
    <property type="entry name" value="Cgl1923-like"/>
    <property type="match status" value="1"/>
</dbReference>
<protein>
    <submittedName>
        <fullName evidence="2">ATP-grasp superfamily enzyme</fullName>
    </submittedName>
</protein>
<dbReference type="RefSeq" id="WP_119814003.1">
    <property type="nucleotide sequence ID" value="NZ_CP025066.1"/>
</dbReference>
<dbReference type="InterPro" id="IPR019151">
    <property type="entry name" value="Proteasome_assmbl_chaperone_2"/>
</dbReference>
<feature type="compositionally biased region" description="Polar residues" evidence="1">
    <location>
        <begin position="225"/>
        <end position="240"/>
    </location>
</feature>
<dbReference type="Proteomes" id="UP000263012">
    <property type="component" value="Chromosome"/>
</dbReference>
<evidence type="ECO:0000313" key="2">
    <source>
        <dbReference type="EMBL" id="AUX07938.1"/>
    </source>
</evidence>
<proteinExistence type="predicted"/>
<name>A0A343TFR6_9EURY</name>
<reference evidence="3" key="1">
    <citation type="submission" date="2017-11" db="EMBL/GenBank/DDBJ databases">
        <title>Phenotypic and genomic properties of facultatively anaerobic sulfur-reducing natronoarchaea from hypersaline soda lakes.</title>
        <authorList>
            <person name="Sorokin D.Y."/>
            <person name="Kublanov I.V."/>
            <person name="Roman P."/>
            <person name="Sinninghe Damste J.S."/>
            <person name="Golyshin P.N."/>
            <person name="Rojo D."/>
            <person name="Ciordia S."/>
            <person name="Mena M.D.C."/>
            <person name="Ferrer M."/>
            <person name="Messina E."/>
            <person name="Smedile F."/>
            <person name="La Spada G."/>
            <person name="La Cono V."/>
            <person name="Yakimov M.M."/>
        </authorList>
    </citation>
    <scope>NUCLEOTIDE SEQUENCE [LARGE SCALE GENOMIC DNA]</scope>
    <source>
        <strain evidence="3">AArc-Sl</strain>
    </source>
</reference>
<dbReference type="PANTHER" id="PTHR35610">
    <property type="entry name" value="3-ISOPROPYLMALATE DEHYDRATASE-RELATED"/>
    <property type="match status" value="1"/>
</dbReference>
<evidence type="ECO:0000313" key="3">
    <source>
        <dbReference type="Proteomes" id="UP000263012"/>
    </source>
</evidence>
<sequence>MAHVRILENDVELAEPYMIEGLPGVGLVGKIAADHLIEALGMTKHADVHCTGLPSVARYEEGDPTLSTPLRLYANDAGDLLVLQSDIPVSPDAATEIANCIQGWFDEEGVTPVYLSGIPREKDAEPPELYGICAGDGGRLLSEVDIGDPTETGIVTGPTGAMLAHAVEHDTTAVGFVVESDPQFPDPEAARIVITEGIEPLTGMEFPVDDLVDRADEIRQAKEQLAQQMQGGGEESTQVQPLRMYQ</sequence>
<dbReference type="EMBL" id="CP025066">
    <property type="protein sequence ID" value="AUX07938.1"/>
    <property type="molecule type" value="Genomic_DNA"/>
</dbReference>
<dbReference type="OrthoDB" id="35908at2157"/>
<keyword evidence="3" id="KW-1185">Reference proteome</keyword>
<dbReference type="AlphaFoldDB" id="A0A343TFR6"/>
<organism evidence="2 3">
    <name type="scientific">Halalkaliarchaeum desulfuricum</name>
    <dbReference type="NCBI Taxonomy" id="2055893"/>
    <lineage>
        <taxon>Archaea</taxon>
        <taxon>Methanobacteriati</taxon>
        <taxon>Methanobacteriota</taxon>
        <taxon>Stenosarchaea group</taxon>
        <taxon>Halobacteria</taxon>
        <taxon>Halobacteriales</taxon>
        <taxon>Haloferacaceae</taxon>
        <taxon>Halalkaliarchaeum</taxon>
    </lineage>
</organism>
<dbReference type="PANTHER" id="PTHR35610:SF8">
    <property type="entry name" value="3-ISOPROPYLMALATE DEHYDRATASE"/>
    <property type="match status" value="1"/>
</dbReference>
<dbReference type="InterPro" id="IPR038389">
    <property type="entry name" value="PSMG2_sf"/>
</dbReference>
<dbReference type="GeneID" id="37876618"/>
<dbReference type="Gene3D" id="3.40.50.10900">
    <property type="entry name" value="PAC-like subunit"/>
    <property type="match status" value="1"/>
</dbReference>
<dbReference type="KEGG" id="hdf:AArcSl_0283"/>
<evidence type="ECO:0000256" key="1">
    <source>
        <dbReference type="SAM" id="MobiDB-lite"/>
    </source>
</evidence>
<gene>
    <name evidence="2" type="ORF">AArcSl_0283</name>
</gene>
<accession>A0A343TFR6</accession>